<reference evidence="1" key="1">
    <citation type="journal article" date="2015" name="Nature">
        <title>Complex archaea that bridge the gap between prokaryotes and eukaryotes.</title>
        <authorList>
            <person name="Spang A."/>
            <person name="Saw J.H."/>
            <person name="Jorgensen S.L."/>
            <person name="Zaremba-Niedzwiedzka K."/>
            <person name="Martijn J."/>
            <person name="Lind A.E."/>
            <person name="van Eijk R."/>
            <person name="Schleper C."/>
            <person name="Guy L."/>
            <person name="Ettema T.J."/>
        </authorList>
    </citation>
    <scope>NUCLEOTIDE SEQUENCE</scope>
</reference>
<protein>
    <submittedName>
        <fullName evidence="1">Uncharacterized protein</fullName>
    </submittedName>
</protein>
<organism evidence="1">
    <name type="scientific">marine sediment metagenome</name>
    <dbReference type="NCBI Taxonomy" id="412755"/>
    <lineage>
        <taxon>unclassified sequences</taxon>
        <taxon>metagenomes</taxon>
        <taxon>ecological metagenomes</taxon>
    </lineage>
</organism>
<comment type="caution">
    <text evidence="1">The sequence shown here is derived from an EMBL/GenBank/DDBJ whole genome shotgun (WGS) entry which is preliminary data.</text>
</comment>
<proteinExistence type="predicted"/>
<evidence type="ECO:0000313" key="1">
    <source>
        <dbReference type="EMBL" id="KKL62632.1"/>
    </source>
</evidence>
<sequence>MCKLFSKRRAWYKQTPLRPPVLGMKNTEITETNECVPFKLERRVQEIRIWCQEPEHNNPNKILIAVIPKNSHFYSEIHQQVKSKSTVPLVFSCKRQDIQLREIGIDEVLFIYPLSWKIKDAGT</sequence>
<accession>A0A0F9GHF3</accession>
<dbReference type="EMBL" id="LAZR01028431">
    <property type="protein sequence ID" value="KKL62632.1"/>
    <property type="molecule type" value="Genomic_DNA"/>
</dbReference>
<gene>
    <name evidence="1" type="ORF">LCGC14_2183260</name>
</gene>
<name>A0A0F9GHF3_9ZZZZ</name>
<dbReference type="AlphaFoldDB" id="A0A0F9GHF3"/>